<gene>
    <name evidence="3" type="ORF">SAMN05216255_3808</name>
</gene>
<protein>
    <submittedName>
        <fullName evidence="3">Glucose/arabinose dehydrogenase, beta-propeller fold</fullName>
    </submittedName>
</protein>
<evidence type="ECO:0000259" key="2">
    <source>
        <dbReference type="Pfam" id="PF07995"/>
    </source>
</evidence>
<dbReference type="Proteomes" id="UP000242915">
    <property type="component" value="Unassembled WGS sequence"/>
</dbReference>
<feature type="chain" id="PRO_5012376239" evidence="1">
    <location>
        <begin position="25"/>
        <end position="370"/>
    </location>
</feature>
<reference evidence="4" key="1">
    <citation type="submission" date="2017-06" db="EMBL/GenBank/DDBJ databases">
        <authorList>
            <person name="Varghese N."/>
            <person name="Submissions S."/>
        </authorList>
    </citation>
    <scope>NUCLEOTIDE SEQUENCE [LARGE SCALE GENOMIC DNA]</scope>
    <source>
        <strain evidence="4">CIP 108523</strain>
    </source>
</reference>
<dbReference type="SUPFAM" id="SSF50952">
    <property type="entry name" value="Soluble quinoprotein glucose dehydrogenase"/>
    <property type="match status" value="1"/>
</dbReference>
<dbReference type="PANTHER" id="PTHR19328">
    <property type="entry name" value="HEDGEHOG-INTERACTING PROTEIN"/>
    <property type="match status" value="1"/>
</dbReference>
<dbReference type="InterPro" id="IPR011042">
    <property type="entry name" value="6-blade_b-propeller_TolB-like"/>
</dbReference>
<dbReference type="Gene3D" id="2.120.10.30">
    <property type="entry name" value="TolB, C-terminal domain"/>
    <property type="match status" value="1"/>
</dbReference>
<dbReference type="Pfam" id="PF07995">
    <property type="entry name" value="GSDH"/>
    <property type="match status" value="1"/>
</dbReference>
<dbReference type="InterPro" id="IPR012938">
    <property type="entry name" value="Glc/Sorbosone_DH"/>
</dbReference>
<feature type="signal peptide" evidence="1">
    <location>
        <begin position="1"/>
        <end position="24"/>
    </location>
</feature>
<sequence>MIEKARSPSAVLLLACFWLSPASATTDYRIETFTEGLEYPWSMAFLPDGRMLVTERGGRLRIIAASGQLQEQAVGGLPEIYATSQAGLLDVVLDPEFEQNQRIFFSYSYGDRSANNTRLASARLVDGQLQDVKTLFTALPAKAGSSHYGGRIAFLPDNSLLLTLGDGFDYREQAQDLSNHLGKIVRINRDGSVPEDNPFVDVKDAAPEVYSYGHRNVQGIVYAPQLKRVYSHEHGPRGGDELNLIKPGVNYGWPLITYGVDYNGAQISPYTELPGLEQPLLQWTPSVAPSSLMLYSGSGFKYWKGDLFASTLAEKSVRRIRMKNGMLAGQEVLFEELDERIRGVFGGPDGNIYLLTDNAEGRVLKVIPTE</sequence>
<dbReference type="InterPro" id="IPR011041">
    <property type="entry name" value="Quinoprot_gluc/sorb_DH_b-prop"/>
</dbReference>
<organism evidence="3 4">
    <name type="scientific">Pseudomonas segetis</name>
    <dbReference type="NCBI Taxonomy" id="298908"/>
    <lineage>
        <taxon>Bacteria</taxon>
        <taxon>Pseudomonadati</taxon>
        <taxon>Pseudomonadota</taxon>
        <taxon>Gammaproteobacteria</taxon>
        <taxon>Pseudomonadales</taxon>
        <taxon>Pseudomonadaceae</taxon>
        <taxon>Pseudomonas</taxon>
    </lineage>
</organism>
<dbReference type="EMBL" id="FZOG01000006">
    <property type="protein sequence ID" value="SNS90885.1"/>
    <property type="molecule type" value="Genomic_DNA"/>
</dbReference>
<evidence type="ECO:0000313" key="3">
    <source>
        <dbReference type="EMBL" id="SNS90885.1"/>
    </source>
</evidence>
<dbReference type="PANTHER" id="PTHR19328:SF75">
    <property type="entry name" value="ALDOSE SUGAR DEHYDROGENASE YLII"/>
    <property type="match status" value="1"/>
</dbReference>
<dbReference type="AlphaFoldDB" id="A0A239IBD7"/>
<keyword evidence="1" id="KW-0732">Signal</keyword>
<proteinExistence type="predicted"/>
<evidence type="ECO:0000313" key="4">
    <source>
        <dbReference type="Proteomes" id="UP000242915"/>
    </source>
</evidence>
<evidence type="ECO:0000256" key="1">
    <source>
        <dbReference type="SAM" id="SignalP"/>
    </source>
</evidence>
<name>A0A239IBD7_9PSED</name>
<feature type="domain" description="Glucose/Sorbosone dehydrogenase" evidence="2">
    <location>
        <begin position="37"/>
        <end position="365"/>
    </location>
</feature>
<dbReference type="RefSeq" id="WP_089360888.1">
    <property type="nucleotide sequence ID" value="NZ_FZOG01000006.1"/>
</dbReference>
<keyword evidence="4" id="KW-1185">Reference proteome</keyword>
<accession>A0A239IBD7</accession>